<evidence type="ECO:0000259" key="1">
    <source>
        <dbReference type="PROSITE" id="PS51154"/>
    </source>
</evidence>
<dbReference type="GO" id="GO:0005654">
    <property type="term" value="C:nucleoplasm"/>
    <property type="evidence" value="ECO:0007669"/>
    <property type="project" value="TreeGrafter"/>
</dbReference>
<dbReference type="AlphaFoldDB" id="A0AAE1NGT6"/>
<dbReference type="GO" id="GO:0140293">
    <property type="term" value="F:ADP-ribosylglutamate hydrolase activity"/>
    <property type="evidence" value="ECO:0007669"/>
    <property type="project" value="TreeGrafter"/>
</dbReference>
<reference evidence="2" key="1">
    <citation type="submission" date="2023-11" db="EMBL/GenBank/DDBJ databases">
        <title>Genome assemblies of two species of porcelain crab, Petrolisthes cinctipes and Petrolisthes manimaculis (Anomura: Porcellanidae).</title>
        <authorList>
            <person name="Angst P."/>
        </authorList>
    </citation>
    <scope>NUCLEOTIDE SEQUENCE</scope>
    <source>
        <strain evidence="2">PB745_02</strain>
        <tissue evidence="2">Gill</tissue>
    </source>
</reference>
<dbReference type="SUPFAM" id="SSF52949">
    <property type="entry name" value="Macro domain-like"/>
    <property type="match status" value="1"/>
</dbReference>
<dbReference type="CDD" id="cd02908">
    <property type="entry name" value="Macro_OAADPr_deacetylase"/>
    <property type="match status" value="1"/>
</dbReference>
<accession>A0AAE1NGT6</accession>
<protein>
    <recommendedName>
        <fullName evidence="1">Macro domain-containing protein</fullName>
    </recommendedName>
</protein>
<proteinExistence type="predicted"/>
<dbReference type="Gene3D" id="3.40.220.10">
    <property type="entry name" value="Leucine Aminopeptidase, subunit E, domain 1"/>
    <property type="match status" value="1"/>
</dbReference>
<dbReference type="Pfam" id="PF01661">
    <property type="entry name" value="Macro"/>
    <property type="match status" value="1"/>
</dbReference>
<keyword evidence="3" id="KW-1185">Reference proteome</keyword>
<dbReference type="InterPro" id="IPR002589">
    <property type="entry name" value="Macro_dom"/>
</dbReference>
<dbReference type="GO" id="GO:0006974">
    <property type="term" value="P:DNA damage response"/>
    <property type="evidence" value="ECO:0007669"/>
    <property type="project" value="TreeGrafter"/>
</dbReference>
<dbReference type="PANTHER" id="PTHR11106">
    <property type="entry name" value="GANGLIOSIDE INDUCED DIFFERENTIATION ASSOCIATED PROTEIN 2-RELATED"/>
    <property type="match status" value="1"/>
</dbReference>
<dbReference type="PROSITE" id="PS51154">
    <property type="entry name" value="MACRO"/>
    <property type="match status" value="1"/>
</dbReference>
<dbReference type="SMART" id="SM00506">
    <property type="entry name" value="A1pp"/>
    <property type="match status" value="1"/>
</dbReference>
<dbReference type="GO" id="GO:0042278">
    <property type="term" value="P:purine nucleoside metabolic process"/>
    <property type="evidence" value="ECO:0007669"/>
    <property type="project" value="TreeGrafter"/>
</dbReference>
<sequence>MVKDFEDDKRKFLNMSQQQRRQQYRCGDKYQPLSTIPDWPKYHDKNKYMINKVQVGQNETAKMLYGSVYNPSIHLNSKISVVIGDITTLEVDAIVNAANNSLLGGGGVDGAIHRAAGHSLYQECRALGGCDTGDAKITAGYHLPARYVIHTVGPMGEKPSLLESCYRRSLQTAVDNNVRTIAFPCISTGVYGYPNDAAVKVVLPIIRTMLEANPDAFDRVEIQETLYYISQGATEKSERCWISKYYSSVSTTTTTKALHSLPHRTPIRLHKEQHGGTTGSFENWQLQGHQEVEDGTLCTSSISIMKTGPSLYSRDDDDVY</sequence>
<evidence type="ECO:0000313" key="2">
    <source>
        <dbReference type="EMBL" id="KAK4288854.1"/>
    </source>
</evidence>
<dbReference type="EMBL" id="JAWZYT010006101">
    <property type="protein sequence ID" value="KAK4288854.1"/>
    <property type="molecule type" value="Genomic_DNA"/>
</dbReference>
<feature type="domain" description="Macro" evidence="1">
    <location>
        <begin position="66"/>
        <end position="225"/>
    </location>
</feature>
<name>A0AAE1NGT6_9EUCA</name>
<evidence type="ECO:0000313" key="3">
    <source>
        <dbReference type="Proteomes" id="UP001292094"/>
    </source>
</evidence>
<dbReference type="Proteomes" id="UP001292094">
    <property type="component" value="Unassembled WGS sequence"/>
</dbReference>
<dbReference type="GO" id="GO:0140291">
    <property type="term" value="P:peptidyl-glutamate ADP-deribosylation"/>
    <property type="evidence" value="ECO:0007669"/>
    <property type="project" value="TreeGrafter"/>
</dbReference>
<organism evidence="2 3">
    <name type="scientific">Petrolisthes manimaculis</name>
    <dbReference type="NCBI Taxonomy" id="1843537"/>
    <lineage>
        <taxon>Eukaryota</taxon>
        <taxon>Metazoa</taxon>
        <taxon>Ecdysozoa</taxon>
        <taxon>Arthropoda</taxon>
        <taxon>Crustacea</taxon>
        <taxon>Multicrustacea</taxon>
        <taxon>Malacostraca</taxon>
        <taxon>Eumalacostraca</taxon>
        <taxon>Eucarida</taxon>
        <taxon>Decapoda</taxon>
        <taxon>Pleocyemata</taxon>
        <taxon>Anomura</taxon>
        <taxon>Galatheoidea</taxon>
        <taxon>Porcellanidae</taxon>
        <taxon>Petrolisthes</taxon>
    </lineage>
</organism>
<comment type="caution">
    <text evidence="2">The sequence shown here is derived from an EMBL/GenBank/DDBJ whole genome shotgun (WGS) entry which is preliminary data.</text>
</comment>
<dbReference type="InterPro" id="IPR043472">
    <property type="entry name" value="Macro_dom-like"/>
</dbReference>
<dbReference type="PANTHER" id="PTHR11106:SF27">
    <property type="entry name" value="MACRO DOMAIN-CONTAINING PROTEIN"/>
    <property type="match status" value="1"/>
</dbReference>
<gene>
    <name evidence="2" type="ORF">Pmani_038146</name>
</gene>